<dbReference type="AlphaFoldDB" id="A0A0A9G0N2"/>
<reference evidence="2" key="1">
    <citation type="submission" date="2014-09" db="EMBL/GenBank/DDBJ databases">
        <authorList>
            <person name="Magalhaes I.L.F."/>
            <person name="Oliveira U."/>
            <person name="Santos F.R."/>
            <person name="Vidigal T.H.D.A."/>
            <person name="Brescovit A.D."/>
            <person name="Santos A.J."/>
        </authorList>
    </citation>
    <scope>NUCLEOTIDE SEQUENCE</scope>
    <source>
        <tissue evidence="2">Shoot tissue taken approximately 20 cm above the soil surface</tissue>
    </source>
</reference>
<evidence type="ECO:0000313" key="2">
    <source>
        <dbReference type="EMBL" id="JAE18077.1"/>
    </source>
</evidence>
<evidence type="ECO:0000256" key="1">
    <source>
        <dbReference type="SAM" id="MobiDB-lite"/>
    </source>
</evidence>
<proteinExistence type="predicted"/>
<feature type="region of interest" description="Disordered" evidence="1">
    <location>
        <begin position="1"/>
        <end position="29"/>
    </location>
</feature>
<accession>A0A0A9G0N2</accession>
<name>A0A0A9G0N2_ARUDO</name>
<protein>
    <submittedName>
        <fullName evidence="2">Uncharacterized protein</fullName>
    </submittedName>
</protein>
<organism evidence="2">
    <name type="scientific">Arundo donax</name>
    <name type="common">Giant reed</name>
    <name type="synonym">Donax arundinaceus</name>
    <dbReference type="NCBI Taxonomy" id="35708"/>
    <lineage>
        <taxon>Eukaryota</taxon>
        <taxon>Viridiplantae</taxon>
        <taxon>Streptophyta</taxon>
        <taxon>Embryophyta</taxon>
        <taxon>Tracheophyta</taxon>
        <taxon>Spermatophyta</taxon>
        <taxon>Magnoliopsida</taxon>
        <taxon>Liliopsida</taxon>
        <taxon>Poales</taxon>
        <taxon>Poaceae</taxon>
        <taxon>PACMAD clade</taxon>
        <taxon>Arundinoideae</taxon>
        <taxon>Arundineae</taxon>
        <taxon>Arundo</taxon>
    </lineage>
</organism>
<dbReference type="EMBL" id="GBRH01179819">
    <property type="protein sequence ID" value="JAE18077.1"/>
    <property type="molecule type" value="Transcribed_RNA"/>
</dbReference>
<feature type="compositionally biased region" description="Low complexity" evidence="1">
    <location>
        <begin position="1"/>
        <end position="19"/>
    </location>
</feature>
<sequence length="29" mass="2794">MRGSCGRAAGRASGKAVGRICAPGRGGSF</sequence>
<reference evidence="2" key="2">
    <citation type="journal article" date="2015" name="Data Brief">
        <title>Shoot transcriptome of the giant reed, Arundo donax.</title>
        <authorList>
            <person name="Barrero R.A."/>
            <person name="Guerrero F.D."/>
            <person name="Moolhuijzen P."/>
            <person name="Goolsby J.A."/>
            <person name="Tidwell J."/>
            <person name="Bellgard S.E."/>
            <person name="Bellgard M.I."/>
        </authorList>
    </citation>
    <scope>NUCLEOTIDE SEQUENCE</scope>
    <source>
        <tissue evidence="2">Shoot tissue taken approximately 20 cm above the soil surface</tissue>
    </source>
</reference>